<keyword evidence="3" id="KW-1185">Reference proteome</keyword>
<protein>
    <recommendedName>
        <fullName evidence="4">Secreted protein</fullName>
    </recommendedName>
</protein>
<dbReference type="AlphaFoldDB" id="A0A4E0RVF6"/>
<evidence type="ECO:0000256" key="1">
    <source>
        <dbReference type="SAM" id="SignalP"/>
    </source>
</evidence>
<gene>
    <name evidence="2" type="ORF">D915_007695</name>
</gene>
<proteinExistence type="predicted"/>
<feature type="chain" id="PRO_5020036840" description="Secreted protein" evidence="1">
    <location>
        <begin position="21"/>
        <end position="107"/>
    </location>
</feature>
<dbReference type="Proteomes" id="UP000230066">
    <property type="component" value="Unassembled WGS sequence"/>
</dbReference>
<comment type="caution">
    <text evidence="2">The sequence shown here is derived from an EMBL/GenBank/DDBJ whole genome shotgun (WGS) entry which is preliminary data.</text>
</comment>
<reference evidence="2" key="1">
    <citation type="submission" date="2019-03" db="EMBL/GenBank/DDBJ databases">
        <title>Improved annotation for the trematode Fasciola hepatica.</title>
        <authorList>
            <person name="Choi Y.-J."/>
            <person name="Martin J."/>
            <person name="Mitreva M."/>
        </authorList>
    </citation>
    <scope>NUCLEOTIDE SEQUENCE [LARGE SCALE GENOMIC DNA]</scope>
</reference>
<sequence length="107" mass="12451">MKRRFTYPLVVWSFCPSLLPLPWHGTSMFKSRMPTRLVTKHGGEKQNDRKFLTGELYGTSHSSFLISICYSSIRIADPNAFRWKQCNHDILSNIFDHFITCFTGVYA</sequence>
<feature type="signal peptide" evidence="1">
    <location>
        <begin position="1"/>
        <end position="20"/>
    </location>
</feature>
<organism evidence="2 3">
    <name type="scientific">Fasciola hepatica</name>
    <name type="common">Liver fluke</name>
    <dbReference type="NCBI Taxonomy" id="6192"/>
    <lineage>
        <taxon>Eukaryota</taxon>
        <taxon>Metazoa</taxon>
        <taxon>Spiralia</taxon>
        <taxon>Lophotrochozoa</taxon>
        <taxon>Platyhelminthes</taxon>
        <taxon>Trematoda</taxon>
        <taxon>Digenea</taxon>
        <taxon>Plagiorchiida</taxon>
        <taxon>Echinostomata</taxon>
        <taxon>Echinostomatoidea</taxon>
        <taxon>Fasciolidae</taxon>
        <taxon>Fasciola</taxon>
    </lineage>
</organism>
<evidence type="ECO:0000313" key="3">
    <source>
        <dbReference type="Proteomes" id="UP000230066"/>
    </source>
</evidence>
<evidence type="ECO:0008006" key="4">
    <source>
        <dbReference type="Google" id="ProtNLM"/>
    </source>
</evidence>
<accession>A0A4E0RVF6</accession>
<name>A0A4E0RVF6_FASHE</name>
<dbReference type="EMBL" id="JXXN02003427">
    <property type="protein sequence ID" value="THD21562.1"/>
    <property type="molecule type" value="Genomic_DNA"/>
</dbReference>
<keyword evidence="1" id="KW-0732">Signal</keyword>
<evidence type="ECO:0000313" key="2">
    <source>
        <dbReference type="EMBL" id="THD21562.1"/>
    </source>
</evidence>